<feature type="non-terminal residue" evidence="1">
    <location>
        <position position="1"/>
    </location>
</feature>
<keyword evidence="2" id="KW-1185">Reference proteome</keyword>
<accession>A0A9K3D803</accession>
<dbReference type="EMBL" id="BDIP01006817">
    <property type="protein sequence ID" value="GIQ90888.1"/>
    <property type="molecule type" value="Genomic_DNA"/>
</dbReference>
<gene>
    <name evidence="1" type="ORF">KIPB_013863</name>
</gene>
<evidence type="ECO:0000313" key="2">
    <source>
        <dbReference type="Proteomes" id="UP000265618"/>
    </source>
</evidence>
<name>A0A9K3D803_9EUKA</name>
<comment type="caution">
    <text evidence="1">The sequence shown here is derived from an EMBL/GenBank/DDBJ whole genome shotgun (WGS) entry which is preliminary data.</text>
</comment>
<reference evidence="1 2" key="1">
    <citation type="journal article" date="2018" name="PLoS ONE">
        <title>The draft genome of Kipferlia bialata reveals reductive genome evolution in fornicate parasites.</title>
        <authorList>
            <person name="Tanifuji G."/>
            <person name="Takabayashi S."/>
            <person name="Kume K."/>
            <person name="Takagi M."/>
            <person name="Nakayama T."/>
            <person name="Kamikawa R."/>
            <person name="Inagaki Y."/>
            <person name="Hashimoto T."/>
        </authorList>
    </citation>
    <scope>NUCLEOTIDE SEQUENCE [LARGE SCALE GENOMIC DNA]</scope>
    <source>
        <strain evidence="1">NY0173</strain>
    </source>
</reference>
<evidence type="ECO:0000313" key="1">
    <source>
        <dbReference type="EMBL" id="GIQ90888.1"/>
    </source>
</evidence>
<dbReference type="Proteomes" id="UP000265618">
    <property type="component" value="Unassembled WGS sequence"/>
</dbReference>
<dbReference type="AlphaFoldDB" id="A0A9K3D803"/>
<sequence>MTTVAAVNVVGEHGQWVSSAWLGKDVFALGSILGQVEIYRLDRSSEAKQKAK</sequence>
<organism evidence="1 2">
    <name type="scientific">Kipferlia bialata</name>
    <dbReference type="NCBI Taxonomy" id="797122"/>
    <lineage>
        <taxon>Eukaryota</taxon>
        <taxon>Metamonada</taxon>
        <taxon>Carpediemonas-like organisms</taxon>
        <taxon>Kipferlia</taxon>
    </lineage>
</organism>
<protein>
    <submittedName>
        <fullName evidence="1">Uncharacterized protein</fullName>
    </submittedName>
</protein>
<proteinExistence type="predicted"/>